<evidence type="ECO:0000313" key="8">
    <source>
        <dbReference type="Proteomes" id="UP000635071"/>
    </source>
</evidence>
<organism evidence="7 8">
    <name type="scientific">Sandarakinorhabdus glacialis</name>
    <dbReference type="NCBI Taxonomy" id="1614636"/>
    <lineage>
        <taxon>Bacteria</taxon>
        <taxon>Pseudomonadati</taxon>
        <taxon>Pseudomonadota</taxon>
        <taxon>Alphaproteobacteria</taxon>
        <taxon>Sphingomonadales</taxon>
        <taxon>Sphingosinicellaceae</taxon>
        <taxon>Sandarakinorhabdus</taxon>
    </lineage>
</organism>
<protein>
    <recommendedName>
        <fullName evidence="9">Lipopolysaccharide export system permease protein LptF</fullName>
    </recommendedName>
</protein>
<feature type="transmembrane region" description="Helical" evidence="6">
    <location>
        <begin position="107"/>
        <end position="128"/>
    </location>
</feature>
<comment type="subcellular location">
    <subcellularLocation>
        <location evidence="1">Cell membrane</location>
        <topology evidence="1">Multi-pass membrane protein</topology>
    </subcellularLocation>
</comment>
<evidence type="ECO:0000256" key="3">
    <source>
        <dbReference type="ARBA" id="ARBA00022692"/>
    </source>
</evidence>
<dbReference type="InterPro" id="IPR005495">
    <property type="entry name" value="LptG/LptF_permease"/>
</dbReference>
<dbReference type="PANTHER" id="PTHR33529">
    <property type="entry name" value="SLR0882 PROTEIN-RELATED"/>
    <property type="match status" value="1"/>
</dbReference>
<dbReference type="GO" id="GO:0043190">
    <property type="term" value="C:ATP-binding cassette (ABC) transporter complex"/>
    <property type="evidence" value="ECO:0007669"/>
    <property type="project" value="TreeGrafter"/>
</dbReference>
<keyword evidence="4 6" id="KW-1133">Transmembrane helix</keyword>
<proteinExistence type="predicted"/>
<evidence type="ECO:0008006" key="9">
    <source>
        <dbReference type="Google" id="ProtNLM"/>
    </source>
</evidence>
<feature type="transmembrane region" description="Helical" evidence="6">
    <location>
        <begin position="67"/>
        <end position="87"/>
    </location>
</feature>
<dbReference type="GO" id="GO:0015920">
    <property type="term" value="P:lipopolysaccharide transport"/>
    <property type="evidence" value="ECO:0007669"/>
    <property type="project" value="TreeGrafter"/>
</dbReference>
<evidence type="ECO:0000256" key="2">
    <source>
        <dbReference type="ARBA" id="ARBA00022475"/>
    </source>
</evidence>
<evidence type="ECO:0000256" key="5">
    <source>
        <dbReference type="ARBA" id="ARBA00023136"/>
    </source>
</evidence>
<dbReference type="PANTHER" id="PTHR33529:SF6">
    <property type="entry name" value="YJGP_YJGQ FAMILY PERMEASE"/>
    <property type="match status" value="1"/>
</dbReference>
<dbReference type="Pfam" id="PF03739">
    <property type="entry name" value="LptF_LptG"/>
    <property type="match status" value="1"/>
</dbReference>
<name>A0A916ZRG1_9SPHN</name>
<comment type="caution">
    <text evidence="7">The sequence shown here is derived from an EMBL/GenBank/DDBJ whole genome shotgun (WGS) entry which is preliminary data.</text>
</comment>
<dbReference type="EMBL" id="BMJM01000004">
    <property type="protein sequence ID" value="GGE10310.1"/>
    <property type="molecule type" value="Genomic_DNA"/>
</dbReference>
<evidence type="ECO:0000256" key="4">
    <source>
        <dbReference type="ARBA" id="ARBA00022989"/>
    </source>
</evidence>
<accession>A0A916ZRG1</accession>
<dbReference type="Proteomes" id="UP000635071">
    <property type="component" value="Unassembled WGS sequence"/>
</dbReference>
<feature type="transmembrane region" description="Helical" evidence="6">
    <location>
        <begin position="14"/>
        <end position="36"/>
    </location>
</feature>
<reference evidence="7" key="2">
    <citation type="submission" date="2020-09" db="EMBL/GenBank/DDBJ databases">
        <authorList>
            <person name="Sun Q."/>
            <person name="Zhou Y."/>
        </authorList>
    </citation>
    <scope>NUCLEOTIDE SEQUENCE</scope>
    <source>
        <strain evidence="7">CGMCC 1.15519</strain>
    </source>
</reference>
<gene>
    <name evidence="7" type="ORF">GCM10011529_15870</name>
</gene>
<feature type="transmembrane region" description="Helical" evidence="6">
    <location>
        <begin position="345"/>
        <end position="366"/>
    </location>
</feature>
<evidence type="ECO:0000256" key="6">
    <source>
        <dbReference type="SAM" id="Phobius"/>
    </source>
</evidence>
<evidence type="ECO:0000313" key="7">
    <source>
        <dbReference type="EMBL" id="GGE10310.1"/>
    </source>
</evidence>
<feature type="transmembrane region" description="Helical" evidence="6">
    <location>
        <begin position="289"/>
        <end position="308"/>
    </location>
</feature>
<keyword evidence="2" id="KW-1003">Cell membrane</keyword>
<evidence type="ECO:0000256" key="1">
    <source>
        <dbReference type="ARBA" id="ARBA00004651"/>
    </source>
</evidence>
<keyword evidence="8" id="KW-1185">Reference proteome</keyword>
<sequence>MFAALIVLARFDRYLARLIIVPLLASLVIAAMLLLLDRMLRLFDFVMNEGGPVSVVWRMLGNLLPEYLSLGIPIGVMMGILMAFRKLATTSELDALRAVGISYNRLLRVPMLIALLFACINFGIVGFLQPVSRYAYENLRFELRSGALGASIKVGEFAVLGKGITLRVEESKNQGADLRGLFVRAAGKNGESVAVTAASGTFLSTDDPDVILLRLRNGTLVHNANPAGVPRVLTFVQHDLPVNLPTMGAFRKRGEGNLEKTLPELGRMMFDAEATPEARRDASATFNRRLVQCLVMFVLPFLAVALGVPPKRSTSALGVFIALIGLVTFHKMTEYGERMGSLGRVDPVLAQWLPFAVFIAASLWLYRTLAYVPGGQPIGALDRWAAKVGTVLRGFAARVVKRENWRDDALSAG</sequence>
<dbReference type="AlphaFoldDB" id="A0A916ZRG1"/>
<keyword evidence="3 6" id="KW-0812">Transmembrane</keyword>
<reference evidence="7" key="1">
    <citation type="journal article" date="2014" name="Int. J. Syst. Evol. Microbiol.">
        <title>Complete genome sequence of Corynebacterium casei LMG S-19264T (=DSM 44701T), isolated from a smear-ripened cheese.</title>
        <authorList>
            <consortium name="US DOE Joint Genome Institute (JGI-PGF)"/>
            <person name="Walter F."/>
            <person name="Albersmeier A."/>
            <person name="Kalinowski J."/>
            <person name="Ruckert C."/>
        </authorList>
    </citation>
    <scope>NUCLEOTIDE SEQUENCE</scope>
    <source>
        <strain evidence="7">CGMCC 1.15519</strain>
    </source>
</reference>
<feature type="transmembrane region" description="Helical" evidence="6">
    <location>
        <begin position="314"/>
        <end position="333"/>
    </location>
</feature>
<keyword evidence="5 6" id="KW-0472">Membrane</keyword>